<accession>A0A0V1HN76</accession>
<evidence type="ECO:0000313" key="1">
    <source>
        <dbReference type="EMBL" id="KRZ11668.1"/>
    </source>
</evidence>
<keyword evidence="2" id="KW-1185">Reference proteome</keyword>
<dbReference type="OrthoDB" id="10556298at2759"/>
<dbReference type="Proteomes" id="UP000055024">
    <property type="component" value="Unassembled WGS sequence"/>
</dbReference>
<dbReference type="EMBL" id="JYDP01000047">
    <property type="protein sequence ID" value="KRZ11668.1"/>
    <property type="molecule type" value="Genomic_DNA"/>
</dbReference>
<comment type="caution">
    <text evidence="1">The sequence shown here is derived from an EMBL/GenBank/DDBJ whole genome shotgun (WGS) entry which is preliminary data.</text>
</comment>
<name>A0A0V1HN76_9BILA</name>
<organism evidence="1 2">
    <name type="scientific">Trichinella zimbabwensis</name>
    <dbReference type="NCBI Taxonomy" id="268475"/>
    <lineage>
        <taxon>Eukaryota</taxon>
        <taxon>Metazoa</taxon>
        <taxon>Ecdysozoa</taxon>
        <taxon>Nematoda</taxon>
        <taxon>Enoplea</taxon>
        <taxon>Dorylaimia</taxon>
        <taxon>Trichinellida</taxon>
        <taxon>Trichinellidae</taxon>
        <taxon>Trichinella</taxon>
    </lineage>
</organism>
<evidence type="ECO:0000313" key="2">
    <source>
        <dbReference type="Proteomes" id="UP000055024"/>
    </source>
</evidence>
<protein>
    <submittedName>
        <fullName evidence="1">Uncharacterized protein</fullName>
    </submittedName>
</protein>
<dbReference type="AlphaFoldDB" id="A0A0V1HN76"/>
<sequence length="312" mass="36094">MKFNTLKRRIFKLNHLYMWEMFEKSVKIGIIIFNAGPLMGVANIPMRKESVDEFTFERDVQNTIHFLDLFVQFVKVAMDCRYLRRSTRSTTVRIDQVVDRCCGLFFMLQLSKILLSRPTILMTCFPRAEITFRSWSSADQGIFFAFFDSFIITSAWRALEACLIAVMHQQACCQIRHRERFTSSTCFRFKNCSAPLVETCKAQVNIDLTAVEFIHQTEPVTSSSSSNNNTGVLTMQVVNWSVCLTISGSDDVWCLFTPLADHLFSECALLLGKCFTLNRFVDWMTAVRVYRLRALPTGSRKHDKYDDSLEKY</sequence>
<reference evidence="1 2" key="1">
    <citation type="submission" date="2015-01" db="EMBL/GenBank/DDBJ databases">
        <title>Evolution of Trichinella species and genotypes.</title>
        <authorList>
            <person name="Korhonen P.K."/>
            <person name="Edoardo P."/>
            <person name="Giuseppe L.R."/>
            <person name="Gasser R.B."/>
        </authorList>
    </citation>
    <scope>NUCLEOTIDE SEQUENCE [LARGE SCALE GENOMIC DNA]</scope>
    <source>
        <strain evidence="1">ISS1029</strain>
    </source>
</reference>
<proteinExistence type="predicted"/>
<gene>
    <name evidence="1" type="ORF">T11_13813</name>
</gene>